<accession>A0A931I4N9</accession>
<gene>
    <name evidence="4" type="ORF">IT779_00730</name>
</gene>
<dbReference type="Pfam" id="PF24092">
    <property type="entry name" value="DUF7373_C"/>
    <property type="match status" value="1"/>
</dbReference>
<sequence>MVRRSRITLLAAGVALAGLVSACGVQGAAVPGEPDVRTLEVGPYPVDRHSYDQDPHGKGALLEGIRMADAVAPVVSIDPVLNVGVDAGVVATSDQAVDGYLATVAKPVLDKHNMVVAYRAMGADLPFEPFQTEPVEPSPDTVVLQLLMRFPGAAVAAQAARDLEESDFQVAPDQNRRVRHPDYPAAMIHWRPGVANMGTFVAVGEFVLFVFVARPSADEKDLLAWTGNALRVAIPAAQSFQPTPMDKLNTLRVDPDGLLARVAVQDRDRELDTDHFSVHPPATLVHMDSNQASLRRTIEQNGLDQVAVIDNSWVLRVRDPSKAPALAADLIAGAGEEFDPVAAPNDVPGATCQHLNKRGNVDRQYRYQCFVTYKRYVAVVAGDSEADIRQRVAAQYALLANSM</sequence>
<dbReference type="Proteomes" id="UP000655751">
    <property type="component" value="Unassembled WGS sequence"/>
</dbReference>
<dbReference type="AlphaFoldDB" id="A0A931I4N9"/>
<organism evidence="4 5">
    <name type="scientific">Nocardia bovistercoris</name>
    <dbReference type="NCBI Taxonomy" id="2785916"/>
    <lineage>
        <taxon>Bacteria</taxon>
        <taxon>Bacillati</taxon>
        <taxon>Actinomycetota</taxon>
        <taxon>Actinomycetes</taxon>
        <taxon>Mycobacteriales</taxon>
        <taxon>Nocardiaceae</taxon>
        <taxon>Nocardia</taxon>
    </lineage>
</organism>
<keyword evidence="5" id="KW-1185">Reference proteome</keyword>
<feature type="domain" description="DUF7373" evidence="3">
    <location>
        <begin position="258"/>
        <end position="402"/>
    </location>
</feature>
<feature type="signal peptide" evidence="1">
    <location>
        <begin position="1"/>
        <end position="22"/>
    </location>
</feature>
<evidence type="ECO:0000259" key="2">
    <source>
        <dbReference type="Pfam" id="PF24088"/>
    </source>
</evidence>
<dbReference type="EMBL" id="JADMLG010000001">
    <property type="protein sequence ID" value="MBH0774809.1"/>
    <property type="molecule type" value="Genomic_DNA"/>
</dbReference>
<evidence type="ECO:0000313" key="4">
    <source>
        <dbReference type="EMBL" id="MBH0774809.1"/>
    </source>
</evidence>
<dbReference type="Pfam" id="PF24088">
    <property type="entry name" value="DUF7373"/>
    <property type="match status" value="1"/>
</dbReference>
<name>A0A931I4N9_9NOCA</name>
<dbReference type="InterPro" id="IPR055797">
    <property type="entry name" value="DUF7373"/>
</dbReference>
<protein>
    <submittedName>
        <fullName evidence="4">Uncharacterized protein</fullName>
    </submittedName>
</protein>
<evidence type="ECO:0000259" key="3">
    <source>
        <dbReference type="Pfam" id="PF24092"/>
    </source>
</evidence>
<feature type="domain" description="DUF7373" evidence="2">
    <location>
        <begin position="52"/>
        <end position="252"/>
    </location>
</feature>
<dbReference type="InterPro" id="IPR056463">
    <property type="entry name" value="DUF7373_C"/>
</dbReference>
<evidence type="ECO:0000313" key="5">
    <source>
        <dbReference type="Proteomes" id="UP000655751"/>
    </source>
</evidence>
<evidence type="ECO:0000256" key="1">
    <source>
        <dbReference type="SAM" id="SignalP"/>
    </source>
</evidence>
<reference evidence="4" key="1">
    <citation type="submission" date="2020-11" db="EMBL/GenBank/DDBJ databases">
        <title>Nocardia NEAU-351.nov., a novel actinomycete isolated from the cow dung.</title>
        <authorList>
            <person name="Zhang X."/>
        </authorList>
    </citation>
    <scope>NUCLEOTIDE SEQUENCE</scope>
    <source>
        <strain evidence="4">NEAU-351</strain>
    </source>
</reference>
<dbReference type="PROSITE" id="PS51257">
    <property type="entry name" value="PROKAR_LIPOPROTEIN"/>
    <property type="match status" value="1"/>
</dbReference>
<dbReference type="RefSeq" id="WP_196147173.1">
    <property type="nucleotide sequence ID" value="NZ_JADMLG010000001.1"/>
</dbReference>
<feature type="chain" id="PRO_5039542291" evidence="1">
    <location>
        <begin position="23"/>
        <end position="403"/>
    </location>
</feature>
<proteinExistence type="predicted"/>
<comment type="caution">
    <text evidence="4">The sequence shown here is derived from an EMBL/GenBank/DDBJ whole genome shotgun (WGS) entry which is preliminary data.</text>
</comment>
<keyword evidence="1" id="KW-0732">Signal</keyword>